<dbReference type="InterPro" id="IPR032284">
    <property type="entry name" value="RecQ_Zn-bd"/>
</dbReference>
<dbReference type="InterPro" id="IPR014001">
    <property type="entry name" value="Helicase_ATP-bd"/>
</dbReference>
<reference evidence="16" key="1">
    <citation type="submission" date="2022-09" db="EMBL/GenBank/DDBJ databases">
        <title>The complete genome of Acidovorax sp. 5MLIR.</title>
        <authorList>
            <person name="Liu L."/>
            <person name="Yue J."/>
            <person name="Yang F."/>
            <person name="Yuan J."/>
            <person name="Li L."/>
        </authorList>
    </citation>
    <scope>NUCLEOTIDE SEQUENCE</scope>
    <source>
        <strain evidence="16">5MLIR</strain>
        <plasmid evidence="16">unnamed1</plasmid>
    </source>
</reference>
<dbReference type="Gene3D" id="3.40.50.300">
    <property type="entry name" value="P-loop containing nucleotide triphosphate hydrolases"/>
    <property type="match status" value="2"/>
</dbReference>
<dbReference type="PROSITE" id="PS51194">
    <property type="entry name" value="HELICASE_CTER"/>
    <property type="match status" value="1"/>
</dbReference>
<keyword evidence="7" id="KW-0238">DNA-binding</keyword>
<accession>A0ABY6GGH6</accession>
<dbReference type="PROSITE" id="PS51192">
    <property type="entry name" value="HELICASE_ATP_BIND_1"/>
    <property type="match status" value="1"/>
</dbReference>
<dbReference type="CDD" id="cd17920">
    <property type="entry name" value="DEXHc_RecQ"/>
    <property type="match status" value="1"/>
</dbReference>
<comment type="similarity">
    <text evidence="1">Belongs to the helicase family. RecQ subfamily.</text>
</comment>
<gene>
    <name evidence="16" type="ORF">M9799_19670</name>
</gene>
<keyword evidence="3" id="KW-0547">Nucleotide-binding</keyword>
<feature type="region of interest" description="Disordered" evidence="13">
    <location>
        <begin position="1"/>
        <end position="20"/>
    </location>
</feature>
<keyword evidence="17" id="KW-1185">Reference proteome</keyword>
<comment type="catalytic activity">
    <reaction evidence="9">
        <text>Couples ATP hydrolysis with the unwinding of duplex DNA by translocating in the 3'-5' direction.</text>
        <dbReference type="EC" id="5.6.2.4"/>
    </reaction>
</comment>
<geneLocation type="plasmid" evidence="16 17">
    <name>unnamed1</name>
</geneLocation>
<evidence type="ECO:0000256" key="1">
    <source>
        <dbReference type="ARBA" id="ARBA00005446"/>
    </source>
</evidence>
<keyword evidence="6" id="KW-0067">ATP-binding</keyword>
<keyword evidence="16" id="KW-0614">Plasmid</keyword>
<dbReference type="InterPro" id="IPR001650">
    <property type="entry name" value="Helicase_C-like"/>
</dbReference>
<dbReference type="Pfam" id="PF00270">
    <property type="entry name" value="DEAD"/>
    <property type="match status" value="1"/>
</dbReference>
<evidence type="ECO:0000256" key="6">
    <source>
        <dbReference type="ARBA" id="ARBA00022840"/>
    </source>
</evidence>
<dbReference type="RefSeq" id="WP_231044810.1">
    <property type="nucleotide sequence ID" value="NZ_CP106882.1"/>
</dbReference>
<dbReference type="SUPFAM" id="SSF52540">
    <property type="entry name" value="P-loop containing nucleoside triphosphate hydrolases"/>
    <property type="match status" value="1"/>
</dbReference>
<evidence type="ECO:0000256" key="2">
    <source>
        <dbReference type="ARBA" id="ARBA00022723"/>
    </source>
</evidence>
<dbReference type="EMBL" id="CP106882">
    <property type="protein sequence ID" value="UYG53584.1"/>
    <property type="molecule type" value="Genomic_DNA"/>
</dbReference>
<evidence type="ECO:0000256" key="11">
    <source>
        <dbReference type="ARBA" id="ARBA00044535"/>
    </source>
</evidence>
<protein>
    <recommendedName>
        <fullName evidence="11">ATP-dependent DNA helicase RecQ</fullName>
        <ecNumber evidence="10">5.6.2.4</ecNumber>
    </recommendedName>
    <alternativeName>
        <fullName evidence="12">DNA 3'-5' helicase RecQ</fullName>
    </alternativeName>
</protein>
<dbReference type="PANTHER" id="PTHR13710">
    <property type="entry name" value="DNA HELICASE RECQ FAMILY MEMBER"/>
    <property type="match status" value="1"/>
</dbReference>
<evidence type="ECO:0000256" key="7">
    <source>
        <dbReference type="ARBA" id="ARBA00023125"/>
    </source>
</evidence>
<dbReference type="GO" id="GO:0003678">
    <property type="term" value="F:DNA helicase activity"/>
    <property type="evidence" value="ECO:0007669"/>
    <property type="project" value="UniProtKB-EC"/>
</dbReference>
<feature type="domain" description="Helicase C-terminal" evidence="15">
    <location>
        <begin position="237"/>
        <end position="383"/>
    </location>
</feature>
<evidence type="ECO:0000256" key="3">
    <source>
        <dbReference type="ARBA" id="ARBA00022741"/>
    </source>
</evidence>
<proteinExistence type="inferred from homology"/>
<dbReference type="InterPro" id="IPR011545">
    <property type="entry name" value="DEAD/DEAH_box_helicase_dom"/>
</dbReference>
<keyword evidence="5 16" id="KW-0347">Helicase</keyword>
<dbReference type="GO" id="GO:0016787">
    <property type="term" value="F:hydrolase activity"/>
    <property type="evidence" value="ECO:0007669"/>
    <property type="project" value="UniProtKB-KW"/>
</dbReference>
<dbReference type="Proteomes" id="UP001162800">
    <property type="component" value="Plasmid unnamed1"/>
</dbReference>
<organism evidence="16 17">
    <name type="scientific">Comamonas endophytica</name>
    <dbReference type="NCBI Taxonomy" id="2949090"/>
    <lineage>
        <taxon>Bacteria</taxon>
        <taxon>Pseudomonadati</taxon>
        <taxon>Pseudomonadota</taxon>
        <taxon>Betaproteobacteria</taxon>
        <taxon>Burkholderiales</taxon>
        <taxon>Comamonadaceae</taxon>
        <taxon>Comamonas</taxon>
    </lineage>
</organism>
<feature type="domain" description="Helicase ATP-binding" evidence="14">
    <location>
        <begin position="45"/>
        <end position="213"/>
    </location>
</feature>
<dbReference type="Pfam" id="PF00271">
    <property type="entry name" value="Helicase_C"/>
    <property type="match status" value="1"/>
</dbReference>
<sequence length="584" mass="62322">MSTAPRATPARARRASSAARRNPIDTTLRKVFGLKRLRPGQLEVMERVLQGTNTLAVMPTGAGKSLCYQLPAVLLPGTTVVVSPLVALMKDQCDALRALGVSAVQINSAIGSEELAAAREAVESGSARIVLTTPEQIADPALTAALARHPVSLLVVDEAHCISEWGHDFRPAFLEIAPAVKALGGPAVLALTATAKPSVMREIVTLLGIASKDVVQAGAYRPNLRFAVEPLARTADRLPRALDLVAAHEGTGIVYTATVKCAEEVHAKLAAAGESVGLYHGRLNATQRAQAQDDFMEGRVRVMVATNAFGLGIDKPDIRFVLHYQMPASVDAYYQEAGRAGRDGEDATCTLLYVQQDRALQSFFLSGRYPSLNDLQAVMALLHQPAPSGGWTADAIVEAVERPRAKLLVALSLLRSHKVVRRTRAGRFDTVRDLDDAALESLLTGYRARREQDGATLEAMVAYAQGGRCRWQAVLGALGESAAFDTCGHCDNCQRLAALARTAPAAVAPPPQPIEVPPAAPAKPRFAGGETVRAKRYGAGQVVEADMNSVTVEFPNGERRTFLPEFVRVARQARVVAQAGGAHR</sequence>
<evidence type="ECO:0000256" key="12">
    <source>
        <dbReference type="ARBA" id="ARBA00044550"/>
    </source>
</evidence>
<evidence type="ECO:0000256" key="9">
    <source>
        <dbReference type="ARBA" id="ARBA00034617"/>
    </source>
</evidence>
<keyword evidence="2" id="KW-0479">Metal-binding</keyword>
<dbReference type="EC" id="5.6.2.4" evidence="10"/>
<dbReference type="PROSITE" id="PS00690">
    <property type="entry name" value="DEAH_ATP_HELICASE"/>
    <property type="match status" value="1"/>
</dbReference>
<dbReference type="InterPro" id="IPR002464">
    <property type="entry name" value="DNA/RNA_helicase_DEAH_CS"/>
</dbReference>
<evidence type="ECO:0000256" key="4">
    <source>
        <dbReference type="ARBA" id="ARBA00022801"/>
    </source>
</evidence>
<dbReference type="Pfam" id="PF16124">
    <property type="entry name" value="RecQ_Zn_bind"/>
    <property type="match status" value="1"/>
</dbReference>
<evidence type="ECO:0000256" key="8">
    <source>
        <dbReference type="ARBA" id="ARBA00023235"/>
    </source>
</evidence>
<evidence type="ECO:0000256" key="10">
    <source>
        <dbReference type="ARBA" id="ARBA00034808"/>
    </source>
</evidence>
<evidence type="ECO:0000259" key="14">
    <source>
        <dbReference type="PROSITE" id="PS51192"/>
    </source>
</evidence>
<evidence type="ECO:0000313" key="16">
    <source>
        <dbReference type="EMBL" id="UYG53584.1"/>
    </source>
</evidence>
<dbReference type="NCBIfam" id="TIGR00614">
    <property type="entry name" value="recQ_fam"/>
    <property type="match status" value="1"/>
</dbReference>
<dbReference type="SMART" id="SM00490">
    <property type="entry name" value="HELICc"/>
    <property type="match status" value="1"/>
</dbReference>
<evidence type="ECO:0000256" key="13">
    <source>
        <dbReference type="SAM" id="MobiDB-lite"/>
    </source>
</evidence>
<keyword evidence="4 16" id="KW-0378">Hydrolase</keyword>
<name>A0ABY6GGH6_9BURK</name>
<dbReference type="InterPro" id="IPR004589">
    <property type="entry name" value="DNA_helicase_ATP-dep_RecQ"/>
</dbReference>
<evidence type="ECO:0000313" key="17">
    <source>
        <dbReference type="Proteomes" id="UP001162800"/>
    </source>
</evidence>
<evidence type="ECO:0000259" key="15">
    <source>
        <dbReference type="PROSITE" id="PS51194"/>
    </source>
</evidence>
<dbReference type="SMART" id="SM00487">
    <property type="entry name" value="DEXDc"/>
    <property type="match status" value="1"/>
</dbReference>
<evidence type="ECO:0000256" key="5">
    <source>
        <dbReference type="ARBA" id="ARBA00022806"/>
    </source>
</evidence>
<dbReference type="PANTHER" id="PTHR13710:SF105">
    <property type="entry name" value="ATP-DEPENDENT DNA HELICASE Q1"/>
    <property type="match status" value="1"/>
</dbReference>
<keyword evidence="8" id="KW-0413">Isomerase</keyword>
<dbReference type="InterPro" id="IPR027417">
    <property type="entry name" value="P-loop_NTPase"/>
</dbReference>